<dbReference type="GO" id="GO:0004540">
    <property type="term" value="F:RNA nuclease activity"/>
    <property type="evidence" value="ECO:0007669"/>
    <property type="project" value="InterPro"/>
</dbReference>
<dbReference type="STRING" id="118168.MC7420_3166"/>
<accession>B4VK62</accession>
<name>B4VK62_9CYAN</name>
<protein>
    <submittedName>
        <fullName evidence="4">Uncharacterized protein</fullName>
    </submittedName>
</protein>
<evidence type="ECO:0000313" key="5">
    <source>
        <dbReference type="Proteomes" id="UP000003835"/>
    </source>
</evidence>
<dbReference type="eggNOG" id="COG2361">
    <property type="taxonomic scope" value="Bacteria"/>
</dbReference>
<organism evidence="4 5">
    <name type="scientific">Coleofasciculus chthonoplastes PCC 7420</name>
    <dbReference type="NCBI Taxonomy" id="118168"/>
    <lineage>
        <taxon>Bacteria</taxon>
        <taxon>Bacillati</taxon>
        <taxon>Cyanobacteriota</taxon>
        <taxon>Cyanophyceae</taxon>
        <taxon>Coleofasciculales</taxon>
        <taxon>Coleofasciculaceae</taxon>
        <taxon>Coleofasciculus</taxon>
    </lineage>
</organism>
<dbReference type="InterPro" id="IPR008201">
    <property type="entry name" value="HepT-like"/>
</dbReference>
<keyword evidence="1" id="KW-1277">Toxin-antitoxin system</keyword>
<proteinExistence type="predicted"/>
<evidence type="ECO:0000313" key="4">
    <source>
        <dbReference type="EMBL" id="EDX77842.1"/>
    </source>
</evidence>
<keyword evidence="2" id="KW-0540">Nuclease</keyword>
<dbReference type="HOGENOM" id="CLU_2842228_0_0_3"/>
<sequence>MNNSSPPTFSTLQRYTANLTYDELCTDDKTLDAVIHNLLIIGEATQQIPNSLRLKYSQTAENLDR</sequence>
<dbReference type="AlphaFoldDB" id="B4VK62"/>
<dbReference type="Proteomes" id="UP000003835">
    <property type="component" value="Unassembled WGS sequence"/>
</dbReference>
<evidence type="ECO:0000256" key="2">
    <source>
        <dbReference type="ARBA" id="ARBA00022722"/>
    </source>
</evidence>
<keyword evidence="3" id="KW-0378">Hydrolase</keyword>
<dbReference type="GO" id="GO:0016787">
    <property type="term" value="F:hydrolase activity"/>
    <property type="evidence" value="ECO:0007669"/>
    <property type="project" value="UniProtKB-KW"/>
</dbReference>
<gene>
    <name evidence="4" type="ORF">MC7420_3166</name>
</gene>
<dbReference type="EMBL" id="DS989843">
    <property type="protein sequence ID" value="EDX77842.1"/>
    <property type="molecule type" value="Genomic_DNA"/>
</dbReference>
<dbReference type="RefSeq" id="WP_006099103.1">
    <property type="nucleotide sequence ID" value="NZ_DS989843.1"/>
</dbReference>
<dbReference type="Pfam" id="PF01934">
    <property type="entry name" value="HepT-like"/>
    <property type="match status" value="1"/>
</dbReference>
<evidence type="ECO:0000256" key="1">
    <source>
        <dbReference type="ARBA" id="ARBA00022649"/>
    </source>
</evidence>
<evidence type="ECO:0000256" key="3">
    <source>
        <dbReference type="ARBA" id="ARBA00022801"/>
    </source>
</evidence>
<dbReference type="GO" id="GO:0110001">
    <property type="term" value="C:toxin-antitoxin complex"/>
    <property type="evidence" value="ECO:0007669"/>
    <property type="project" value="InterPro"/>
</dbReference>
<keyword evidence="5" id="KW-1185">Reference proteome</keyword>
<reference evidence="4 5" key="1">
    <citation type="submission" date="2008-07" db="EMBL/GenBank/DDBJ databases">
        <authorList>
            <person name="Tandeau de Marsac N."/>
            <person name="Ferriera S."/>
            <person name="Johnson J."/>
            <person name="Kravitz S."/>
            <person name="Beeson K."/>
            <person name="Sutton G."/>
            <person name="Rogers Y.-H."/>
            <person name="Friedman R."/>
            <person name="Frazier M."/>
            <person name="Venter J.C."/>
        </authorList>
    </citation>
    <scope>NUCLEOTIDE SEQUENCE [LARGE SCALE GENOMIC DNA]</scope>
    <source>
        <strain evidence="4 5">PCC 7420</strain>
    </source>
</reference>